<dbReference type="EMBL" id="LBYB01000001">
    <property type="protein sequence ID" value="KKR42613.1"/>
    <property type="molecule type" value="Genomic_DNA"/>
</dbReference>
<feature type="transmembrane region" description="Helical" evidence="1">
    <location>
        <begin position="439"/>
        <end position="457"/>
    </location>
</feature>
<feature type="transmembrane region" description="Helical" evidence="1">
    <location>
        <begin position="497"/>
        <end position="518"/>
    </location>
</feature>
<feature type="transmembrane region" description="Helical" evidence="1">
    <location>
        <begin position="99"/>
        <end position="120"/>
    </location>
</feature>
<feature type="transmembrane region" description="Helical" evidence="1">
    <location>
        <begin position="469"/>
        <end position="485"/>
    </location>
</feature>
<evidence type="ECO:0000256" key="1">
    <source>
        <dbReference type="SAM" id="Phobius"/>
    </source>
</evidence>
<gene>
    <name evidence="2" type="ORF">UT77_C0001G0064</name>
</gene>
<protein>
    <recommendedName>
        <fullName evidence="4">Glycosyltransferase RgtA/B/C/D-like domain-containing protein</fullName>
    </recommendedName>
</protein>
<accession>A0A0G0QR62</accession>
<organism evidence="2 3">
    <name type="scientific">Candidatus Daviesbacteria bacterium GW2011_GWC2_40_12</name>
    <dbReference type="NCBI Taxonomy" id="1618431"/>
    <lineage>
        <taxon>Bacteria</taxon>
        <taxon>Candidatus Daviesiibacteriota</taxon>
    </lineage>
</organism>
<dbReference type="Proteomes" id="UP000034881">
    <property type="component" value="Unassembled WGS sequence"/>
</dbReference>
<feature type="transmembrane region" description="Helical" evidence="1">
    <location>
        <begin position="6"/>
        <end position="28"/>
    </location>
</feature>
<evidence type="ECO:0000313" key="3">
    <source>
        <dbReference type="Proteomes" id="UP000034881"/>
    </source>
</evidence>
<reference evidence="2 3" key="1">
    <citation type="journal article" date="2015" name="Nature">
        <title>rRNA introns, odd ribosomes, and small enigmatic genomes across a large radiation of phyla.</title>
        <authorList>
            <person name="Brown C.T."/>
            <person name="Hug L.A."/>
            <person name="Thomas B.C."/>
            <person name="Sharon I."/>
            <person name="Castelle C.J."/>
            <person name="Singh A."/>
            <person name="Wilkins M.J."/>
            <person name="Williams K.H."/>
            <person name="Banfield J.F."/>
        </authorList>
    </citation>
    <scope>NUCLEOTIDE SEQUENCE [LARGE SCALE GENOMIC DNA]</scope>
</reference>
<feature type="transmembrane region" description="Helical" evidence="1">
    <location>
        <begin position="356"/>
        <end position="373"/>
    </location>
</feature>
<comment type="caution">
    <text evidence="2">The sequence shown here is derived from an EMBL/GenBank/DDBJ whole genome shotgun (WGS) entry which is preliminary data.</text>
</comment>
<sequence>MLAILFLNLFIFIFLVFLTIFLPGLLFLSKVYRKINKVEIISLSFCLGIVLFVGLGIILGFIHLRFLLLPTLLILGFLSIIKFRKFAFSVWTSFRTDKLLLLIILAGILMQGFISFPSGYHYKEGLLFWSSQGFDGFWHISIMEEIKKEFPPQIPTFAGEKLVNYHFLSDILMGEFARIFSFFSSLDLYFRFFPVLFSFLMGISVFAFVQKWQNRKIAYWALIFTYFTGSFGYVITFLRNGQLFGGETVFWAAQLNTVIANPPHAVAISLLLSFLLSLLLFFEERKKIWFFITIVCALMIAGFKVSAGVVLLAGLGAAALVDLIVNRKLDLFYLLITLGVSNFAVIKFMTKGVGEYLIWEPWWFIRTMVVAKLDWMDLELRRQHYASKGTWHSWLRVLQIEIMAFSIFLVGNLGMRVIGFIEIFKKILLKKQWLYNKPFEAGILAMMLTGFIIPLFFLQKGIAYNTVQFMQYFLLFFGFYGAIATEKISEQIKNKLFRFLFVILVIILSVPTVIGNLVEFYGPGKTPLAKISNEEMEALQFLRTHSEEDDIILNPSFDKSLKDRYNSQPFPIYAWYSTGYISGLTGRRTYLSLEEMVIQTGFDYEGRVLKVNSFFEKNDTLANRKLLKEEGISFVYIPKDQLKAQLDLKQNYLDLIFENSEVIIYKVI</sequence>
<keyword evidence="1" id="KW-0472">Membrane</keyword>
<name>A0A0G0QR62_9BACT</name>
<evidence type="ECO:0008006" key="4">
    <source>
        <dbReference type="Google" id="ProtNLM"/>
    </source>
</evidence>
<dbReference type="AlphaFoldDB" id="A0A0G0QR62"/>
<proteinExistence type="predicted"/>
<feature type="transmembrane region" description="Helical" evidence="1">
    <location>
        <begin position="40"/>
        <end position="62"/>
    </location>
</feature>
<feature type="transmembrane region" description="Helical" evidence="1">
    <location>
        <begin position="258"/>
        <end position="282"/>
    </location>
</feature>
<feature type="transmembrane region" description="Helical" evidence="1">
    <location>
        <begin position="393"/>
        <end position="418"/>
    </location>
</feature>
<keyword evidence="1" id="KW-1133">Transmembrane helix</keyword>
<feature type="transmembrane region" description="Helical" evidence="1">
    <location>
        <begin position="331"/>
        <end position="349"/>
    </location>
</feature>
<keyword evidence="1" id="KW-0812">Transmembrane</keyword>
<feature type="transmembrane region" description="Helical" evidence="1">
    <location>
        <begin position="217"/>
        <end position="238"/>
    </location>
</feature>
<feature type="transmembrane region" description="Helical" evidence="1">
    <location>
        <begin position="68"/>
        <end position="87"/>
    </location>
</feature>
<feature type="transmembrane region" description="Helical" evidence="1">
    <location>
        <begin position="188"/>
        <end position="210"/>
    </location>
</feature>
<evidence type="ECO:0000313" key="2">
    <source>
        <dbReference type="EMBL" id="KKR42613.1"/>
    </source>
</evidence>
<feature type="transmembrane region" description="Helical" evidence="1">
    <location>
        <begin position="289"/>
        <end position="319"/>
    </location>
</feature>